<gene>
    <name evidence="1" type="ORF">LTR37_004568</name>
</gene>
<reference evidence="1" key="1">
    <citation type="submission" date="2023-07" db="EMBL/GenBank/DDBJ databases">
        <title>Black Yeasts Isolated from many extreme environments.</title>
        <authorList>
            <person name="Coleine C."/>
            <person name="Stajich J.E."/>
            <person name="Selbmann L."/>
        </authorList>
    </citation>
    <scope>NUCLEOTIDE SEQUENCE</scope>
    <source>
        <strain evidence="1">CCFEE 5714</strain>
    </source>
</reference>
<name>A0ACC3NML5_9PEZI</name>
<evidence type="ECO:0000313" key="1">
    <source>
        <dbReference type="EMBL" id="KAK3719005.1"/>
    </source>
</evidence>
<dbReference type="Proteomes" id="UP001281147">
    <property type="component" value="Unassembled WGS sequence"/>
</dbReference>
<evidence type="ECO:0000313" key="2">
    <source>
        <dbReference type="Proteomes" id="UP001281147"/>
    </source>
</evidence>
<organism evidence="1 2">
    <name type="scientific">Vermiconidia calcicola</name>
    <dbReference type="NCBI Taxonomy" id="1690605"/>
    <lineage>
        <taxon>Eukaryota</taxon>
        <taxon>Fungi</taxon>
        <taxon>Dikarya</taxon>
        <taxon>Ascomycota</taxon>
        <taxon>Pezizomycotina</taxon>
        <taxon>Dothideomycetes</taxon>
        <taxon>Dothideomycetidae</taxon>
        <taxon>Mycosphaerellales</taxon>
        <taxon>Extremaceae</taxon>
        <taxon>Vermiconidia</taxon>
    </lineage>
</organism>
<dbReference type="EMBL" id="JAUTXU010000028">
    <property type="protein sequence ID" value="KAK3719005.1"/>
    <property type="molecule type" value="Genomic_DNA"/>
</dbReference>
<protein>
    <submittedName>
        <fullName evidence="1">Uncharacterized protein</fullName>
    </submittedName>
</protein>
<sequence length="212" mass="24069">MATAINIEVAMKHFKIPIKSVMTMAEVWYKQWPALDAVQPRIAGLPRFHSDIHLGWLGKPASYCAARVQDRIRSQAFKELSEGISASGVLNLDSRTIYDGFKQRLPDDMPLHDFDAPLEIGSHSEKMTEAQETAMNAFLHCIDDPLVKEELNAELQPLRAERKLNRVPTNRESRSAAWRAYSSEQVKGGSAKKRMQSLQTQKAQVRSWHTLR</sequence>
<keyword evidence="2" id="KW-1185">Reference proteome</keyword>
<comment type="caution">
    <text evidence="1">The sequence shown here is derived from an EMBL/GenBank/DDBJ whole genome shotgun (WGS) entry which is preliminary data.</text>
</comment>
<accession>A0ACC3NML5</accession>
<proteinExistence type="predicted"/>